<dbReference type="Proteomes" id="UP000774326">
    <property type="component" value="Unassembled WGS sequence"/>
</dbReference>
<dbReference type="AlphaFoldDB" id="A0A9P8QD72"/>
<proteinExistence type="predicted"/>
<accession>A0A9P8QD72</accession>
<sequence>MSSPSNQWAFFSPQQIKHPTMGIRINLMMLSNNGVIQKNRGISPMFNRDNVAPNSNNPQGTEALPKYVAKSIMNDNGG</sequence>
<gene>
    <name evidence="1" type="ORF">WICPIJ_000222</name>
</gene>
<comment type="caution">
    <text evidence="1">The sequence shown here is derived from an EMBL/GenBank/DDBJ whole genome shotgun (WGS) entry which is preliminary data.</text>
</comment>
<reference evidence="1" key="2">
    <citation type="submission" date="2021-01" db="EMBL/GenBank/DDBJ databases">
        <authorList>
            <person name="Schikora-Tamarit M.A."/>
        </authorList>
    </citation>
    <scope>NUCLEOTIDE SEQUENCE</scope>
    <source>
        <strain evidence="1">CBS2887</strain>
    </source>
</reference>
<keyword evidence="2" id="KW-1185">Reference proteome</keyword>
<dbReference type="EMBL" id="JAEUBG010000154">
    <property type="protein sequence ID" value="KAH3688778.1"/>
    <property type="molecule type" value="Genomic_DNA"/>
</dbReference>
<evidence type="ECO:0000313" key="2">
    <source>
        <dbReference type="Proteomes" id="UP000774326"/>
    </source>
</evidence>
<organism evidence="1 2">
    <name type="scientific">Wickerhamomyces pijperi</name>
    <name type="common">Yeast</name>
    <name type="synonym">Pichia pijperi</name>
    <dbReference type="NCBI Taxonomy" id="599730"/>
    <lineage>
        <taxon>Eukaryota</taxon>
        <taxon>Fungi</taxon>
        <taxon>Dikarya</taxon>
        <taxon>Ascomycota</taxon>
        <taxon>Saccharomycotina</taxon>
        <taxon>Saccharomycetes</taxon>
        <taxon>Phaffomycetales</taxon>
        <taxon>Wickerhamomycetaceae</taxon>
        <taxon>Wickerhamomyces</taxon>
    </lineage>
</organism>
<protein>
    <submittedName>
        <fullName evidence="1">Uncharacterized protein</fullName>
    </submittedName>
</protein>
<evidence type="ECO:0000313" key="1">
    <source>
        <dbReference type="EMBL" id="KAH3688778.1"/>
    </source>
</evidence>
<reference evidence="1" key="1">
    <citation type="journal article" date="2021" name="Open Biol.">
        <title>Shared evolutionary footprints suggest mitochondrial oxidative damage underlies multiple complex I losses in fungi.</title>
        <authorList>
            <person name="Schikora-Tamarit M.A."/>
            <person name="Marcet-Houben M."/>
            <person name="Nosek J."/>
            <person name="Gabaldon T."/>
        </authorList>
    </citation>
    <scope>NUCLEOTIDE SEQUENCE</scope>
    <source>
        <strain evidence="1">CBS2887</strain>
    </source>
</reference>
<name>A0A9P8QD72_WICPI</name>